<dbReference type="GO" id="GO:0000976">
    <property type="term" value="F:transcription cis-regulatory region binding"/>
    <property type="evidence" value="ECO:0007669"/>
    <property type="project" value="TreeGrafter"/>
</dbReference>
<proteinExistence type="predicted"/>
<dbReference type="GO" id="GO:0000156">
    <property type="term" value="F:phosphorelay response regulator activity"/>
    <property type="evidence" value="ECO:0007669"/>
    <property type="project" value="TreeGrafter"/>
</dbReference>
<dbReference type="InterPro" id="IPR036388">
    <property type="entry name" value="WH-like_DNA-bd_sf"/>
</dbReference>
<feature type="domain" description="Response regulatory" evidence="6">
    <location>
        <begin position="7"/>
        <end position="128"/>
    </location>
</feature>
<dbReference type="Gene3D" id="1.10.10.10">
    <property type="entry name" value="Winged helix-like DNA-binding domain superfamily/Winged helix DNA-binding domain"/>
    <property type="match status" value="1"/>
</dbReference>
<keyword evidence="3 5" id="KW-0238">DNA-binding</keyword>
<dbReference type="SMART" id="SM00862">
    <property type="entry name" value="Trans_reg_C"/>
    <property type="match status" value="1"/>
</dbReference>
<accession>A0A6J4RFF1</accession>
<dbReference type="SMART" id="SM00448">
    <property type="entry name" value="REC"/>
    <property type="match status" value="1"/>
</dbReference>
<evidence type="ECO:0000256" key="3">
    <source>
        <dbReference type="ARBA" id="ARBA00023125"/>
    </source>
</evidence>
<dbReference type="PROSITE" id="PS50110">
    <property type="entry name" value="RESPONSE_REGULATORY"/>
    <property type="match status" value="1"/>
</dbReference>
<dbReference type="Pfam" id="PF00072">
    <property type="entry name" value="Response_reg"/>
    <property type="match status" value="1"/>
</dbReference>
<feature type="domain" description="OmpR/PhoB-type" evidence="7">
    <location>
        <begin position="137"/>
        <end position="234"/>
    </location>
</feature>
<dbReference type="InterPro" id="IPR011006">
    <property type="entry name" value="CheY-like_superfamily"/>
</dbReference>
<dbReference type="PANTHER" id="PTHR48111:SF40">
    <property type="entry name" value="PHOSPHATE REGULON TRANSCRIPTIONAL REGULATORY PROTEIN PHOB"/>
    <property type="match status" value="1"/>
</dbReference>
<name>A0A6J4RFF1_9ACTN</name>
<dbReference type="Pfam" id="PF00486">
    <property type="entry name" value="Trans_reg_C"/>
    <property type="match status" value="1"/>
</dbReference>
<dbReference type="PANTHER" id="PTHR48111">
    <property type="entry name" value="REGULATOR OF RPOS"/>
    <property type="match status" value="1"/>
</dbReference>
<dbReference type="InterPro" id="IPR001789">
    <property type="entry name" value="Sig_transdc_resp-reg_receiver"/>
</dbReference>
<reference evidence="8" key="1">
    <citation type="submission" date="2020-02" db="EMBL/GenBank/DDBJ databases">
        <authorList>
            <person name="Meier V. D."/>
        </authorList>
    </citation>
    <scope>NUCLEOTIDE SEQUENCE</scope>
    <source>
        <strain evidence="8">AVDCRST_MAG38</strain>
    </source>
</reference>
<evidence type="ECO:0000259" key="7">
    <source>
        <dbReference type="PROSITE" id="PS51755"/>
    </source>
</evidence>
<dbReference type="SUPFAM" id="SSF52172">
    <property type="entry name" value="CheY-like"/>
    <property type="match status" value="1"/>
</dbReference>
<dbReference type="Gene3D" id="3.40.50.2300">
    <property type="match status" value="1"/>
</dbReference>
<feature type="modified residue" description="4-aspartylphosphate" evidence="4">
    <location>
        <position position="56"/>
    </location>
</feature>
<evidence type="ECO:0000259" key="6">
    <source>
        <dbReference type="PROSITE" id="PS50110"/>
    </source>
</evidence>
<dbReference type="GO" id="GO:0006355">
    <property type="term" value="P:regulation of DNA-templated transcription"/>
    <property type="evidence" value="ECO:0007669"/>
    <property type="project" value="InterPro"/>
</dbReference>
<evidence type="ECO:0000256" key="4">
    <source>
        <dbReference type="PROSITE-ProRule" id="PRU00169"/>
    </source>
</evidence>
<dbReference type="GO" id="GO:0005829">
    <property type="term" value="C:cytosol"/>
    <property type="evidence" value="ECO:0007669"/>
    <property type="project" value="TreeGrafter"/>
</dbReference>
<gene>
    <name evidence="8" type="ORF">AVDCRST_MAG38-1394</name>
</gene>
<dbReference type="InterPro" id="IPR039420">
    <property type="entry name" value="WalR-like"/>
</dbReference>
<dbReference type="EMBL" id="CADCVJ010000104">
    <property type="protein sequence ID" value="CAA9472381.1"/>
    <property type="molecule type" value="Genomic_DNA"/>
</dbReference>
<feature type="DNA-binding region" description="OmpR/PhoB-type" evidence="5">
    <location>
        <begin position="137"/>
        <end position="234"/>
    </location>
</feature>
<evidence type="ECO:0000256" key="1">
    <source>
        <dbReference type="ARBA" id="ARBA00022553"/>
    </source>
</evidence>
<evidence type="ECO:0008006" key="9">
    <source>
        <dbReference type="Google" id="ProtNLM"/>
    </source>
</evidence>
<dbReference type="CDD" id="cd00383">
    <property type="entry name" value="trans_reg_C"/>
    <property type="match status" value="1"/>
</dbReference>
<dbReference type="AlphaFoldDB" id="A0A6J4RFF1"/>
<sequence length="239" mass="26464">MTDSPTSVLIVEDDQPIASFLADNLTADGYDVLLAGGIRDAIRLLEYKKPDVVLLDVDLPDGSGLEVLRRTRESDGVASRLDPGTPFLVVSGHAGELERVRCFERGADDFLPKPFSYPELRLRVQAVLRRTQRRQALGALRVGTLELDPVTREVRVGGVLVELAQKEFALLRALATEPTRVFTKEELLRDVWGFRSMGTTRTLDSHACRLRQKLAVAGERFVLNVWGVGYRLVDAVPAA</sequence>
<dbReference type="PROSITE" id="PS51755">
    <property type="entry name" value="OMPR_PHOB"/>
    <property type="match status" value="1"/>
</dbReference>
<evidence type="ECO:0000256" key="5">
    <source>
        <dbReference type="PROSITE-ProRule" id="PRU01091"/>
    </source>
</evidence>
<dbReference type="InterPro" id="IPR001867">
    <property type="entry name" value="OmpR/PhoB-type_DNA-bd"/>
</dbReference>
<keyword evidence="1 4" id="KW-0597">Phosphoprotein</keyword>
<organism evidence="8">
    <name type="scientific">uncultured Solirubrobacteraceae bacterium</name>
    <dbReference type="NCBI Taxonomy" id="1162706"/>
    <lineage>
        <taxon>Bacteria</taxon>
        <taxon>Bacillati</taxon>
        <taxon>Actinomycetota</taxon>
        <taxon>Thermoleophilia</taxon>
        <taxon>Solirubrobacterales</taxon>
        <taxon>Solirubrobacteraceae</taxon>
        <taxon>environmental samples</taxon>
    </lineage>
</organism>
<dbReference type="GO" id="GO:0032993">
    <property type="term" value="C:protein-DNA complex"/>
    <property type="evidence" value="ECO:0007669"/>
    <property type="project" value="TreeGrafter"/>
</dbReference>
<protein>
    <recommendedName>
        <fullName evidence="9">Two-component transcriptional response regulator, LuxR family</fullName>
    </recommendedName>
</protein>
<evidence type="ECO:0000313" key="8">
    <source>
        <dbReference type="EMBL" id="CAA9472381.1"/>
    </source>
</evidence>
<keyword evidence="2" id="KW-0902">Two-component regulatory system</keyword>
<evidence type="ECO:0000256" key="2">
    <source>
        <dbReference type="ARBA" id="ARBA00023012"/>
    </source>
</evidence>
<dbReference type="CDD" id="cd00156">
    <property type="entry name" value="REC"/>
    <property type="match status" value="1"/>
</dbReference>